<organism evidence="7 8">
    <name type="scientific">Gasterosteus aculeatus aculeatus</name>
    <name type="common">three-spined stickleback</name>
    <dbReference type="NCBI Taxonomy" id="481459"/>
    <lineage>
        <taxon>Eukaryota</taxon>
        <taxon>Metazoa</taxon>
        <taxon>Chordata</taxon>
        <taxon>Craniata</taxon>
        <taxon>Vertebrata</taxon>
        <taxon>Euteleostomi</taxon>
        <taxon>Actinopterygii</taxon>
        <taxon>Neopterygii</taxon>
        <taxon>Teleostei</taxon>
        <taxon>Neoteleostei</taxon>
        <taxon>Acanthomorphata</taxon>
        <taxon>Eupercaria</taxon>
        <taxon>Perciformes</taxon>
        <taxon>Cottioidei</taxon>
        <taxon>Gasterosteales</taxon>
        <taxon>Gasterosteidae</taxon>
        <taxon>Gasterosteus</taxon>
    </lineage>
</organism>
<proteinExistence type="inferred from homology"/>
<keyword evidence="8" id="KW-1185">Reference proteome</keyword>
<sequence length="131" mass="15555">MSKSTLYIKIIKTEKLNEVQKNAIHKETIRKEKRHEILQTQFTFNPHRRPHILTDKPMSRKPTEEIAENCECSFYLILKEARLVPTMKYSTPQTSGQEIGWWVSTPLIPPNPNDKRFNFHRCCTDRCNNNR</sequence>
<dbReference type="Proteomes" id="UP000007635">
    <property type="component" value="Chromosome VIII"/>
</dbReference>
<keyword evidence="3" id="KW-0963">Cytoplasm</keyword>
<accession>A0AAQ4P0M7</accession>
<evidence type="ECO:0000256" key="1">
    <source>
        <dbReference type="ARBA" id="ARBA00004138"/>
    </source>
</evidence>
<keyword evidence="5" id="KW-0966">Cell projection</keyword>
<dbReference type="InterPro" id="IPR029214">
    <property type="entry name" value="CFAP144"/>
</dbReference>
<reference evidence="7" key="3">
    <citation type="submission" date="2025-09" db="UniProtKB">
        <authorList>
            <consortium name="Ensembl"/>
        </authorList>
    </citation>
    <scope>IDENTIFICATION</scope>
</reference>
<evidence type="ECO:0000313" key="7">
    <source>
        <dbReference type="Ensembl" id="ENSGACP00000032425.1"/>
    </source>
</evidence>
<evidence type="ECO:0000256" key="4">
    <source>
        <dbReference type="ARBA" id="ARBA00023212"/>
    </source>
</evidence>
<evidence type="ECO:0000256" key="6">
    <source>
        <dbReference type="ARBA" id="ARBA00034777"/>
    </source>
</evidence>
<evidence type="ECO:0000256" key="2">
    <source>
        <dbReference type="ARBA" id="ARBA00004245"/>
    </source>
</evidence>
<reference evidence="7" key="2">
    <citation type="submission" date="2025-08" db="UniProtKB">
        <authorList>
            <consortium name="Ensembl"/>
        </authorList>
    </citation>
    <scope>IDENTIFICATION</scope>
</reference>
<evidence type="ECO:0000313" key="8">
    <source>
        <dbReference type="Proteomes" id="UP000007635"/>
    </source>
</evidence>
<dbReference type="GO" id="GO:0005856">
    <property type="term" value="C:cytoskeleton"/>
    <property type="evidence" value="ECO:0007669"/>
    <property type="project" value="UniProtKB-SubCell"/>
</dbReference>
<dbReference type="PANTHER" id="PTHR33865:SF3">
    <property type="entry name" value="PROTEIN FAM183B"/>
    <property type="match status" value="1"/>
</dbReference>
<dbReference type="AlphaFoldDB" id="A0AAQ4P0M7"/>
<reference evidence="7 8" key="1">
    <citation type="journal article" date="2021" name="G3 (Bethesda)">
        <title>Improved contiguity of the threespine stickleback genome using long-read sequencing.</title>
        <authorList>
            <person name="Nath S."/>
            <person name="Shaw D.E."/>
            <person name="White M.A."/>
        </authorList>
    </citation>
    <scope>NUCLEOTIDE SEQUENCE [LARGE SCALE GENOMIC DNA]</scope>
    <source>
        <strain evidence="7 8">Lake Benthic</strain>
    </source>
</reference>
<evidence type="ECO:0000256" key="3">
    <source>
        <dbReference type="ARBA" id="ARBA00022490"/>
    </source>
</evidence>
<dbReference type="PANTHER" id="PTHR33865">
    <property type="entry name" value="PROTEIN FAM183B"/>
    <property type="match status" value="1"/>
</dbReference>
<dbReference type="Pfam" id="PF14886">
    <property type="entry name" value="FAM183"/>
    <property type="match status" value="1"/>
</dbReference>
<keyword evidence="4" id="KW-0206">Cytoskeleton</keyword>
<comment type="similarity">
    <text evidence="6">Belongs to the CFAP144 family.</text>
</comment>
<dbReference type="GeneTree" id="ENSGT00390000006224"/>
<evidence type="ECO:0000256" key="5">
    <source>
        <dbReference type="ARBA" id="ARBA00023273"/>
    </source>
</evidence>
<dbReference type="GO" id="GO:0097546">
    <property type="term" value="C:ciliary base"/>
    <property type="evidence" value="ECO:0007669"/>
    <property type="project" value="TreeGrafter"/>
</dbReference>
<dbReference type="Ensembl" id="ENSGACT00000068974.1">
    <property type="protein sequence ID" value="ENSGACP00000032425.1"/>
    <property type="gene ID" value="ENSGACG00000029081.1"/>
</dbReference>
<protein>
    <submittedName>
        <fullName evidence="7">Cilia and flagella associated protein 144</fullName>
    </submittedName>
</protein>
<name>A0AAQ4P0M7_GASAC</name>
<comment type="subcellular location">
    <subcellularLocation>
        <location evidence="1">Cell projection</location>
        <location evidence="1">Cilium</location>
    </subcellularLocation>
    <subcellularLocation>
        <location evidence="2">Cytoplasm</location>
        <location evidence="2">Cytoskeleton</location>
    </subcellularLocation>
</comment>